<name>A0A382K811_9ZZZZ</name>
<feature type="non-terminal residue" evidence="2">
    <location>
        <position position="1"/>
    </location>
</feature>
<evidence type="ECO:0008006" key="3">
    <source>
        <dbReference type="Google" id="ProtNLM"/>
    </source>
</evidence>
<proteinExistence type="predicted"/>
<evidence type="ECO:0000256" key="1">
    <source>
        <dbReference type="SAM" id="MobiDB-lite"/>
    </source>
</evidence>
<accession>A0A382K811</accession>
<dbReference type="Gene3D" id="1.10.8.60">
    <property type="match status" value="1"/>
</dbReference>
<reference evidence="2" key="1">
    <citation type="submission" date="2018-05" db="EMBL/GenBank/DDBJ databases">
        <authorList>
            <person name="Lanie J.A."/>
            <person name="Ng W.-L."/>
            <person name="Kazmierczak K.M."/>
            <person name="Andrzejewski T.M."/>
            <person name="Davidsen T.M."/>
            <person name="Wayne K.J."/>
            <person name="Tettelin H."/>
            <person name="Glass J.I."/>
            <person name="Rusch D."/>
            <person name="Podicherti R."/>
            <person name="Tsui H.-C.T."/>
            <person name="Winkler M.E."/>
        </authorList>
    </citation>
    <scope>NUCLEOTIDE SEQUENCE</scope>
</reference>
<evidence type="ECO:0000313" key="2">
    <source>
        <dbReference type="EMBL" id="SVC20600.1"/>
    </source>
</evidence>
<protein>
    <recommendedName>
        <fullName evidence="3">Clp ATPase C-terminal domain-containing protein</fullName>
    </recommendedName>
</protein>
<gene>
    <name evidence="2" type="ORF">METZ01_LOCUS273454</name>
</gene>
<feature type="region of interest" description="Disordered" evidence="1">
    <location>
        <begin position="41"/>
        <end position="67"/>
    </location>
</feature>
<organism evidence="2">
    <name type="scientific">marine metagenome</name>
    <dbReference type="NCBI Taxonomy" id="408172"/>
    <lineage>
        <taxon>unclassified sequences</taxon>
        <taxon>metagenomes</taxon>
        <taxon>ecological metagenomes</taxon>
    </lineage>
</organism>
<sequence length="67" mass="7421">RRSVEKYLEDNLAEALLAGNVKKSRPIHVVVSDDEEEGLCFEQKGGESRSKKKTAVTPSDEDISDES</sequence>
<dbReference type="AlphaFoldDB" id="A0A382K811"/>
<dbReference type="EMBL" id="UINC01079004">
    <property type="protein sequence ID" value="SVC20600.1"/>
    <property type="molecule type" value="Genomic_DNA"/>
</dbReference>